<dbReference type="InterPro" id="IPR001387">
    <property type="entry name" value="Cro/C1-type_HTH"/>
</dbReference>
<dbReference type="SUPFAM" id="SSF47413">
    <property type="entry name" value="lambda repressor-like DNA-binding domains"/>
    <property type="match status" value="1"/>
</dbReference>
<dbReference type="Gene3D" id="1.10.260.40">
    <property type="entry name" value="lambda repressor-like DNA-binding domains"/>
    <property type="match status" value="1"/>
</dbReference>
<dbReference type="PANTHER" id="PTHR35010">
    <property type="entry name" value="BLL4672 PROTEIN-RELATED"/>
    <property type="match status" value="1"/>
</dbReference>
<dbReference type="PROSITE" id="PS50943">
    <property type="entry name" value="HTH_CROC1"/>
    <property type="match status" value="1"/>
</dbReference>
<name>A0ABT4AXM7_9ACTN</name>
<dbReference type="RefSeq" id="WP_267563064.1">
    <property type="nucleotide sequence ID" value="NZ_JAPNTZ010000004.1"/>
</dbReference>
<accession>A0ABT4AXM7</accession>
<protein>
    <submittedName>
        <fullName evidence="2">Helix-turn-helix domain-containing protein</fullName>
    </submittedName>
</protein>
<dbReference type="Pfam" id="PF17765">
    <property type="entry name" value="MLTR_LBD"/>
    <property type="match status" value="1"/>
</dbReference>
<evidence type="ECO:0000259" key="1">
    <source>
        <dbReference type="PROSITE" id="PS50943"/>
    </source>
</evidence>
<dbReference type="InterPro" id="IPR041413">
    <property type="entry name" value="MLTR_LBD"/>
</dbReference>
<dbReference type="Proteomes" id="UP001151002">
    <property type="component" value="Unassembled WGS sequence"/>
</dbReference>
<dbReference type="InterPro" id="IPR010982">
    <property type="entry name" value="Lambda_DNA-bd_dom_sf"/>
</dbReference>
<organism evidence="2 3">
    <name type="scientific">Paractinoplanes pyxinae</name>
    <dbReference type="NCBI Taxonomy" id="2997416"/>
    <lineage>
        <taxon>Bacteria</taxon>
        <taxon>Bacillati</taxon>
        <taxon>Actinomycetota</taxon>
        <taxon>Actinomycetes</taxon>
        <taxon>Micromonosporales</taxon>
        <taxon>Micromonosporaceae</taxon>
        <taxon>Paractinoplanes</taxon>
    </lineage>
</organism>
<feature type="domain" description="HTH cro/C1-type" evidence="1">
    <location>
        <begin position="32"/>
        <end position="80"/>
    </location>
</feature>
<gene>
    <name evidence="2" type="ORF">OWR29_13395</name>
</gene>
<comment type="caution">
    <text evidence="2">The sequence shown here is derived from an EMBL/GenBank/DDBJ whole genome shotgun (WGS) entry which is preliminary data.</text>
</comment>
<proteinExistence type="predicted"/>
<dbReference type="CDD" id="cd00093">
    <property type="entry name" value="HTH_XRE"/>
    <property type="match status" value="1"/>
</dbReference>
<dbReference type="Gene3D" id="3.30.450.180">
    <property type="match status" value="1"/>
</dbReference>
<evidence type="ECO:0000313" key="3">
    <source>
        <dbReference type="Proteomes" id="UP001151002"/>
    </source>
</evidence>
<sequence>MGGDLAEFLRARRALVGPAAVGLVAGGRRHVRGLRREELALVAGISVDYYVRLEQGRDRHPSPEVVTALARALRLDADAAAHLHRLASVSVPATARTGQVRPSVARLVDTSPWPVVLLDHTLTVLRANELAPLVHPGWREGRNLVRDAFLDPVVTGRHVEAADVRAECVAALRSAAGVFPDDEALQRLVGELSVRSAEFRELWARAGVTYCRTGRKLFDHPDVGRLCLDYETLDVGEAGGQRLLIHSAEPGTPDGDKLALIRPGHPFPGR</sequence>
<dbReference type="EMBL" id="JAPNTZ010000004">
    <property type="protein sequence ID" value="MCY1138998.1"/>
    <property type="molecule type" value="Genomic_DNA"/>
</dbReference>
<dbReference type="PANTHER" id="PTHR35010:SF2">
    <property type="entry name" value="BLL4672 PROTEIN"/>
    <property type="match status" value="1"/>
</dbReference>
<reference evidence="2" key="1">
    <citation type="submission" date="2022-11" db="EMBL/GenBank/DDBJ databases">
        <authorList>
            <person name="Somphong A."/>
            <person name="Phongsopitanun W."/>
        </authorList>
    </citation>
    <scope>NUCLEOTIDE SEQUENCE</scope>
    <source>
        <strain evidence="2">Pm04-4</strain>
    </source>
</reference>
<dbReference type="Pfam" id="PF13560">
    <property type="entry name" value="HTH_31"/>
    <property type="match status" value="1"/>
</dbReference>
<evidence type="ECO:0000313" key="2">
    <source>
        <dbReference type="EMBL" id="MCY1138998.1"/>
    </source>
</evidence>
<dbReference type="SMART" id="SM00530">
    <property type="entry name" value="HTH_XRE"/>
    <property type="match status" value="1"/>
</dbReference>
<keyword evidence="3" id="KW-1185">Reference proteome</keyword>